<dbReference type="Gene3D" id="1.10.268.10">
    <property type="entry name" value="Topoisomerase, domain 3"/>
    <property type="match status" value="1"/>
</dbReference>
<dbReference type="Pfam" id="PF00521">
    <property type="entry name" value="DNA_topoisoIV"/>
    <property type="match status" value="1"/>
</dbReference>
<evidence type="ECO:0000256" key="2">
    <source>
        <dbReference type="ARBA" id="ARBA00008263"/>
    </source>
</evidence>
<dbReference type="PANTHER" id="PTHR43493:SF5">
    <property type="entry name" value="DNA GYRASE SUBUNIT A, CHLOROPLASTIC_MITOCHONDRIAL"/>
    <property type="match status" value="1"/>
</dbReference>
<evidence type="ECO:0000259" key="9">
    <source>
        <dbReference type="PROSITE" id="PS52040"/>
    </source>
</evidence>
<dbReference type="RefSeq" id="WP_079727508.1">
    <property type="nucleotide sequence ID" value="NZ_FUZP01000001.1"/>
</dbReference>
<dbReference type="OrthoDB" id="9806486at2"/>
<dbReference type="AlphaFoldDB" id="A0A1T5JF83"/>
<dbReference type="NCBIfam" id="NF004044">
    <property type="entry name" value="PRK05561.1"/>
    <property type="match status" value="1"/>
</dbReference>
<dbReference type="InterPro" id="IPR013760">
    <property type="entry name" value="Topo_IIA-like_dom_sf"/>
</dbReference>
<name>A0A1T5JF83_9MICO</name>
<gene>
    <name evidence="10" type="ORF">SAMN06309945_1483</name>
</gene>
<dbReference type="Pfam" id="PF03989">
    <property type="entry name" value="DNA_gyraseA_C"/>
    <property type="match status" value="2"/>
</dbReference>
<dbReference type="GO" id="GO:0005737">
    <property type="term" value="C:cytoplasm"/>
    <property type="evidence" value="ECO:0007669"/>
    <property type="project" value="TreeGrafter"/>
</dbReference>
<organism evidence="10 11">
    <name type="scientific">Okibacterium fritillariae</name>
    <dbReference type="NCBI Taxonomy" id="123320"/>
    <lineage>
        <taxon>Bacteria</taxon>
        <taxon>Bacillati</taxon>
        <taxon>Actinomycetota</taxon>
        <taxon>Actinomycetes</taxon>
        <taxon>Micrococcales</taxon>
        <taxon>Microbacteriaceae</taxon>
        <taxon>Okibacterium</taxon>
    </lineage>
</organism>
<evidence type="ECO:0000256" key="8">
    <source>
        <dbReference type="SAM" id="MobiDB-lite"/>
    </source>
</evidence>
<dbReference type="InterPro" id="IPR002205">
    <property type="entry name" value="Topo_IIA_dom_A"/>
</dbReference>
<dbReference type="GO" id="GO:0003677">
    <property type="term" value="F:DNA binding"/>
    <property type="evidence" value="ECO:0007669"/>
    <property type="project" value="UniProtKB-UniRule"/>
</dbReference>
<proteinExistence type="inferred from homology"/>
<dbReference type="Proteomes" id="UP000190857">
    <property type="component" value="Unassembled WGS sequence"/>
</dbReference>
<evidence type="ECO:0000256" key="3">
    <source>
        <dbReference type="ARBA" id="ARBA00012895"/>
    </source>
</evidence>
<keyword evidence="4 7" id="KW-0799">Topoisomerase</keyword>
<dbReference type="InterPro" id="IPR013758">
    <property type="entry name" value="Topo_IIA_A/C_ab"/>
</dbReference>
<dbReference type="Gene3D" id="3.30.1360.40">
    <property type="match status" value="1"/>
</dbReference>
<comment type="catalytic activity">
    <reaction evidence="1 7">
        <text>ATP-dependent breakage, passage and rejoining of double-stranded DNA.</text>
        <dbReference type="EC" id="5.6.2.2"/>
    </reaction>
</comment>
<evidence type="ECO:0000256" key="4">
    <source>
        <dbReference type="ARBA" id="ARBA00023029"/>
    </source>
</evidence>
<dbReference type="SMART" id="SM00434">
    <property type="entry name" value="TOP4c"/>
    <property type="match status" value="1"/>
</dbReference>
<evidence type="ECO:0000256" key="5">
    <source>
        <dbReference type="ARBA" id="ARBA00023125"/>
    </source>
</evidence>
<dbReference type="EC" id="5.6.2.2" evidence="3"/>
<reference evidence="10 11" key="1">
    <citation type="submission" date="2017-02" db="EMBL/GenBank/DDBJ databases">
        <authorList>
            <person name="Peterson S.W."/>
        </authorList>
    </citation>
    <scope>NUCLEOTIDE SEQUENCE [LARGE SCALE GENOMIC DNA]</scope>
    <source>
        <strain evidence="10 11">VKM Ac-2059</strain>
    </source>
</reference>
<dbReference type="GO" id="GO:0034335">
    <property type="term" value="F:DNA negative supercoiling activity"/>
    <property type="evidence" value="ECO:0007669"/>
    <property type="project" value="UniProtKB-ARBA"/>
</dbReference>
<dbReference type="STRING" id="123320.SAMN06309945_1483"/>
<dbReference type="InterPro" id="IPR006691">
    <property type="entry name" value="GyrA/parC_rep"/>
</dbReference>
<dbReference type="GO" id="GO:0009330">
    <property type="term" value="C:DNA topoisomerase type II (double strand cut, ATP-hydrolyzing) complex"/>
    <property type="evidence" value="ECO:0007669"/>
    <property type="project" value="TreeGrafter"/>
</dbReference>
<accession>A0A1T5JF83</accession>
<dbReference type="InterPro" id="IPR050220">
    <property type="entry name" value="Type_II_DNA_Topoisomerases"/>
</dbReference>
<keyword evidence="6 7" id="KW-0413">Isomerase</keyword>
<dbReference type="PANTHER" id="PTHR43493">
    <property type="entry name" value="DNA GYRASE/TOPOISOMERASE SUBUNIT A"/>
    <property type="match status" value="1"/>
</dbReference>
<feature type="region of interest" description="Disordered" evidence="8">
    <location>
        <begin position="843"/>
        <end position="907"/>
    </location>
</feature>
<dbReference type="FunFam" id="3.30.1360.40:FF:000002">
    <property type="entry name" value="DNA gyrase subunit A"/>
    <property type="match status" value="1"/>
</dbReference>
<evidence type="ECO:0000313" key="11">
    <source>
        <dbReference type="Proteomes" id="UP000190857"/>
    </source>
</evidence>
<evidence type="ECO:0000256" key="6">
    <source>
        <dbReference type="ARBA" id="ARBA00023235"/>
    </source>
</evidence>
<evidence type="ECO:0000256" key="1">
    <source>
        <dbReference type="ARBA" id="ARBA00000185"/>
    </source>
</evidence>
<sequence>MPRSDKNAPAAPINERIEDVDVSAEMQGSFLEYAYSVIYSRALPDARDGLKPVQRRILYQMTEMGLRPDRGHVKSARVVGEVMGKLHPHGDSAIYDALVRLAQPFTLRVPLVDGHGNFGSLDDGPAASRYTEARLEAAALALTADLDEDVVDFVPNYDNQFQQPEVLPAAYPNLLVNGASGIAVGMATNMAPHNLIEVVGAARHLLEHPDASLDDLMEFVPGPDLPTGGTIVGLDGIRDAYATGRGAFKTRARVRIEAITPRKQGIIVTELPYLVGPEKVIEKIKDGVNNKKLSGISDVTDLTDRTNGLQLVIGIKTGFSPEAVLEQLYRYTPLEDSFSINNVALVEGGPRTLGLRELLEVYVKHRISVVTRRSTYRLARRKERLHLVEGLLIAILDIDEVIQVIRASDDSDQARSRLIDVFDLSQVQAEYILELRLRRLTKFSRIELEAERDKLLAEIAELEEILGSTARLHALVSDELEAVAEQFGTPRRTLLTAAKPSIASAGSRKNQPVLELADTPCRIYLSATGRMVRVDYPGEGGLEPVAAPPRRSKHDAVLSMLETSSRTEVGAVTSLGRLIRFSPLELPVVPPNSVQLGAGVRIADYITLQPKERVLAVVALDSAKPIALGTRTGVVKRVTPGDWPNKPEFEIIQLKPKDVVVAAAPSTDTDEFVFVTSDAQLLRFAASAVRPQGRTAGGMAGIKLGAGASVLSFHVVRADETTRTVVATVAANTSALAGTDPGSGKVSAFDEFPAKGRATGGVRAQRFLKGEDALVVAWVGPEPALAVATDGAVRKLPEALAKRDASGQFLEGVVGYIGASIATPADAVGALAAGSDPVPLTAAERDTADSAPSAPSESPESAVGTTLTVDGAGSEASVQEALDTPLASSDIPSVPDNGGESDDAALF</sequence>
<feature type="domain" description="Topo IIA-type catalytic" evidence="9">
    <location>
        <begin position="43"/>
        <end position="508"/>
    </location>
</feature>
<feature type="compositionally biased region" description="Low complexity" evidence="8">
    <location>
        <begin position="850"/>
        <end position="862"/>
    </location>
</feature>
<dbReference type="FunFam" id="1.10.268.10:FF:000001">
    <property type="entry name" value="DNA gyrase subunit A"/>
    <property type="match status" value="1"/>
</dbReference>
<dbReference type="GO" id="GO:0006265">
    <property type="term" value="P:DNA topological change"/>
    <property type="evidence" value="ECO:0007669"/>
    <property type="project" value="UniProtKB-UniRule"/>
</dbReference>
<dbReference type="SUPFAM" id="SSF56719">
    <property type="entry name" value="Type II DNA topoisomerase"/>
    <property type="match status" value="1"/>
</dbReference>
<protein>
    <recommendedName>
        <fullName evidence="3">DNA topoisomerase (ATP-hydrolyzing)</fullName>
        <ecNumber evidence="3">5.6.2.2</ecNumber>
    </recommendedName>
</protein>
<comment type="similarity">
    <text evidence="2">Belongs to the type II topoisomerase GyrA/ParC subunit family.</text>
</comment>
<keyword evidence="11" id="KW-1185">Reference proteome</keyword>
<dbReference type="Gene3D" id="3.90.199.10">
    <property type="entry name" value="Topoisomerase II, domain 5"/>
    <property type="match status" value="1"/>
</dbReference>
<feature type="active site" description="O-(5'-phospho-DNA)-tyrosine intermediate" evidence="7">
    <location>
        <position position="130"/>
    </location>
</feature>
<dbReference type="GO" id="GO:0005524">
    <property type="term" value="F:ATP binding"/>
    <property type="evidence" value="ECO:0007669"/>
    <property type="project" value="InterPro"/>
</dbReference>
<dbReference type="PROSITE" id="PS52040">
    <property type="entry name" value="TOPO_IIA"/>
    <property type="match status" value="1"/>
</dbReference>
<dbReference type="InterPro" id="IPR013757">
    <property type="entry name" value="Topo_IIA_A_a_sf"/>
</dbReference>
<dbReference type="CDD" id="cd00187">
    <property type="entry name" value="TOP4c"/>
    <property type="match status" value="1"/>
</dbReference>
<evidence type="ECO:0000313" key="10">
    <source>
        <dbReference type="EMBL" id="SKC50014.1"/>
    </source>
</evidence>
<dbReference type="SUPFAM" id="SSF101904">
    <property type="entry name" value="GyrA/ParC C-terminal domain-like"/>
    <property type="match status" value="1"/>
</dbReference>
<evidence type="ECO:0000256" key="7">
    <source>
        <dbReference type="PROSITE-ProRule" id="PRU01384"/>
    </source>
</evidence>
<keyword evidence="5 7" id="KW-0238">DNA-binding</keyword>
<dbReference type="EMBL" id="FUZP01000001">
    <property type="protein sequence ID" value="SKC50014.1"/>
    <property type="molecule type" value="Genomic_DNA"/>
</dbReference>
<dbReference type="Gene3D" id="2.120.10.90">
    <property type="entry name" value="DNA gyrase/topoisomerase IV, subunit A, C-terminal"/>
    <property type="match status" value="1"/>
</dbReference>
<dbReference type="InterPro" id="IPR035516">
    <property type="entry name" value="Gyrase/topoIV_suA_C"/>
</dbReference>